<dbReference type="AlphaFoldDB" id="A0ABD1AQI6"/>
<gene>
    <name evidence="2" type="ORF">V5N11_034499</name>
</gene>
<feature type="compositionally biased region" description="Low complexity" evidence="1">
    <location>
        <begin position="89"/>
        <end position="111"/>
    </location>
</feature>
<keyword evidence="3" id="KW-1185">Reference proteome</keyword>
<feature type="compositionally biased region" description="Basic and acidic residues" evidence="1">
    <location>
        <begin position="112"/>
        <end position="124"/>
    </location>
</feature>
<evidence type="ECO:0000313" key="3">
    <source>
        <dbReference type="Proteomes" id="UP001558713"/>
    </source>
</evidence>
<evidence type="ECO:0000313" key="2">
    <source>
        <dbReference type="EMBL" id="KAL1209008.1"/>
    </source>
</evidence>
<feature type="compositionally biased region" description="Low complexity" evidence="1">
    <location>
        <begin position="154"/>
        <end position="171"/>
    </location>
</feature>
<evidence type="ECO:0000256" key="1">
    <source>
        <dbReference type="SAM" id="MobiDB-lite"/>
    </source>
</evidence>
<accession>A0ABD1AQI6</accession>
<sequence>MATTSSTTKTKPDNRNLTRTRSLGRKPKPVSSSELEANADGSDRKTIDKPLPNYLKPTISSRPDPVKLSRKNNALEDNQKLLRRRSFDRPPSSLTSPSTSSSHRSRNTSPVRPRDRPAVPREKPVTALRSTSFHGSSRGGLKGSSTVKSHPVASKGSPGAKKSGLSGGSSSKSKKEGSENVPKKPLSKEITQESSPLTPAHEDEEEIVKVETEEQVSDHIEEPKEKKKKKIRIRLHKPMNPGRRRRPLQWMLPPQKKKKKNWSLRKKQKSK</sequence>
<feature type="compositionally biased region" description="Basic residues" evidence="1">
    <location>
        <begin position="255"/>
        <end position="271"/>
    </location>
</feature>
<protein>
    <submittedName>
        <fullName evidence="2">Uncharacterized protein</fullName>
    </submittedName>
</protein>
<comment type="caution">
    <text evidence="2">The sequence shown here is derived from an EMBL/GenBank/DDBJ whole genome shotgun (WGS) entry which is preliminary data.</text>
</comment>
<reference evidence="2 3" key="1">
    <citation type="submission" date="2024-04" db="EMBL/GenBank/DDBJ databases">
        <title>Genome assembly C_amara_ONT_v2.</title>
        <authorList>
            <person name="Yant L."/>
            <person name="Moore C."/>
            <person name="Slenker M."/>
        </authorList>
    </citation>
    <scope>NUCLEOTIDE SEQUENCE [LARGE SCALE GENOMIC DNA]</scope>
    <source>
        <tissue evidence="2">Leaf</tissue>
    </source>
</reference>
<feature type="compositionally biased region" description="Basic and acidic residues" evidence="1">
    <location>
        <begin position="73"/>
        <end position="88"/>
    </location>
</feature>
<feature type="region of interest" description="Disordered" evidence="1">
    <location>
        <begin position="1"/>
        <end position="271"/>
    </location>
</feature>
<dbReference type="Proteomes" id="UP001558713">
    <property type="component" value="Unassembled WGS sequence"/>
</dbReference>
<feature type="compositionally biased region" description="Basic and acidic residues" evidence="1">
    <location>
        <begin position="207"/>
        <end position="225"/>
    </location>
</feature>
<feature type="compositionally biased region" description="Basic residues" evidence="1">
    <location>
        <begin position="226"/>
        <end position="247"/>
    </location>
</feature>
<name>A0ABD1AQI6_CARAN</name>
<organism evidence="2 3">
    <name type="scientific">Cardamine amara subsp. amara</name>
    <dbReference type="NCBI Taxonomy" id="228776"/>
    <lineage>
        <taxon>Eukaryota</taxon>
        <taxon>Viridiplantae</taxon>
        <taxon>Streptophyta</taxon>
        <taxon>Embryophyta</taxon>
        <taxon>Tracheophyta</taxon>
        <taxon>Spermatophyta</taxon>
        <taxon>Magnoliopsida</taxon>
        <taxon>eudicotyledons</taxon>
        <taxon>Gunneridae</taxon>
        <taxon>Pentapetalae</taxon>
        <taxon>rosids</taxon>
        <taxon>malvids</taxon>
        <taxon>Brassicales</taxon>
        <taxon>Brassicaceae</taxon>
        <taxon>Cardamineae</taxon>
        <taxon>Cardamine</taxon>
    </lineage>
</organism>
<feature type="compositionally biased region" description="Basic and acidic residues" evidence="1">
    <location>
        <begin position="173"/>
        <end position="191"/>
    </location>
</feature>
<proteinExistence type="predicted"/>
<dbReference type="EMBL" id="JBANAX010000431">
    <property type="protein sequence ID" value="KAL1209008.1"/>
    <property type="molecule type" value="Genomic_DNA"/>
</dbReference>